<proteinExistence type="predicted"/>
<name>A0AAD3SJG9_NEPGR</name>
<gene>
    <name evidence="2" type="ORF">Nepgr_014566</name>
</gene>
<dbReference type="PANTHER" id="PTHR31659">
    <property type="entry name" value="PROTEIN: UPF0503-LIKE PROTEIN, PUTATIVE (DUF740)-RELATED"/>
    <property type="match status" value="1"/>
</dbReference>
<feature type="region of interest" description="Disordered" evidence="1">
    <location>
        <begin position="555"/>
        <end position="581"/>
    </location>
</feature>
<feature type="compositionally biased region" description="Polar residues" evidence="1">
    <location>
        <begin position="555"/>
        <end position="564"/>
    </location>
</feature>
<dbReference type="Pfam" id="PF05340">
    <property type="entry name" value="DUF740"/>
    <property type="match status" value="2"/>
</dbReference>
<protein>
    <submittedName>
        <fullName evidence="2">Uncharacterized protein</fullName>
    </submittedName>
</protein>
<organism evidence="2 3">
    <name type="scientific">Nepenthes gracilis</name>
    <name type="common">Slender pitcher plant</name>
    <dbReference type="NCBI Taxonomy" id="150966"/>
    <lineage>
        <taxon>Eukaryota</taxon>
        <taxon>Viridiplantae</taxon>
        <taxon>Streptophyta</taxon>
        <taxon>Embryophyta</taxon>
        <taxon>Tracheophyta</taxon>
        <taxon>Spermatophyta</taxon>
        <taxon>Magnoliopsida</taxon>
        <taxon>eudicotyledons</taxon>
        <taxon>Gunneridae</taxon>
        <taxon>Pentapetalae</taxon>
        <taxon>Caryophyllales</taxon>
        <taxon>Nepenthaceae</taxon>
        <taxon>Nepenthes</taxon>
    </lineage>
</organism>
<comment type="caution">
    <text evidence="2">The sequence shown here is derived from an EMBL/GenBank/DDBJ whole genome shotgun (WGS) entry which is preliminary data.</text>
</comment>
<dbReference type="PANTHER" id="PTHR31659:SF9">
    <property type="entry name" value="PROTEIN: UPF0503-LIKE PROTEIN, PUTATIVE (DUF740)-RELATED"/>
    <property type="match status" value="1"/>
</dbReference>
<keyword evidence="3" id="KW-1185">Reference proteome</keyword>
<dbReference type="Proteomes" id="UP001279734">
    <property type="component" value="Unassembled WGS sequence"/>
</dbReference>
<evidence type="ECO:0000313" key="3">
    <source>
        <dbReference type="Proteomes" id="UP001279734"/>
    </source>
</evidence>
<sequence>MTSKLPPKPMPRRANACNRHPSPPVTGLCAPCLRERLSLLNHSSCSETSSSNGIANPSIAVAVANGGNDLSSSSALPELRRCKTFSGNKCDSIGFSCEPRRRSCEVRVRNTLSALFNLDDEGKGLDSKFLVESKNLGIVRGTYPVLELNAEEEDEIRVSNDGILSNANVEICERNLEELEESKTIKEYIDLEFRINKHTRRDLKEIAGSFCIAASVLSRKLQKWRRKHKSRKHGVGGIGEDGGSLEEMRLEGLRGRRQRDSQSETGEYVFQRSSCDSHPRRSIDLGRASIDGGRISIDMLGRRSCDTDSRFSIDLGRASVDGGGTSVSEAARCSCDPPRASWDGYFTRRSIVRGTTPMVSVIENAMATVYGFDNRAFIEDKLCTVNADEANSCGSQRQRRKSFDCASSKRDTVVKADDEATATSNAKVSPTTVGIFQGTKLLIKERKVKHSRLSSLKDDSSESFESASKDFSSLASSTKNGNGFKKCRQLSKLWSIWGLLHRPKPDKSGDPETLIGDKGTECVLADSSEIIASVVEGEVRPNTRWKLVRSYSTNTARRPVQGSSRRTETEGAGNKKGEELFQERNRSAGYSPNNLDNGLLRFHLTPLKSYTKSKIGKSRLKKSHSIARTTLSLY</sequence>
<evidence type="ECO:0000256" key="1">
    <source>
        <dbReference type="SAM" id="MobiDB-lite"/>
    </source>
</evidence>
<reference evidence="2" key="1">
    <citation type="submission" date="2023-05" db="EMBL/GenBank/DDBJ databases">
        <title>Nepenthes gracilis genome sequencing.</title>
        <authorList>
            <person name="Fukushima K."/>
        </authorList>
    </citation>
    <scope>NUCLEOTIDE SEQUENCE</scope>
    <source>
        <strain evidence="2">SING2019-196</strain>
    </source>
</reference>
<dbReference type="InterPro" id="IPR008004">
    <property type="entry name" value="OCTOPUS-like"/>
</dbReference>
<accession>A0AAD3SJG9</accession>
<feature type="compositionally biased region" description="Basic and acidic residues" evidence="1">
    <location>
        <begin position="565"/>
        <end position="581"/>
    </location>
</feature>
<dbReference type="GO" id="GO:0005886">
    <property type="term" value="C:plasma membrane"/>
    <property type="evidence" value="ECO:0007669"/>
    <property type="project" value="TreeGrafter"/>
</dbReference>
<evidence type="ECO:0000313" key="2">
    <source>
        <dbReference type="EMBL" id="GMH12725.1"/>
    </source>
</evidence>
<dbReference type="AlphaFoldDB" id="A0AAD3SJG9"/>
<dbReference type="EMBL" id="BSYO01000012">
    <property type="protein sequence ID" value="GMH12725.1"/>
    <property type="molecule type" value="Genomic_DNA"/>
</dbReference>